<dbReference type="HOGENOM" id="CLU_2422189_0_0_7"/>
<dbReference type="KEGG" id="dvl:Dvul_2610"/>
<sequence>MTPQAFPFSHSIELVRPTPRGNDYLYWRAEACKDALKICTWCADASGMPVEGRVIQTIACDQCRSEDPVLEMWFRASHKIDHMAFHITQGC</sequence>
<proteinExistence type="predicted"/>
<name>A0A0H3ABC7_NITV4</name>
<dbReference type="RefSeq" id="WP_011792969.1">
    <property type="nucleotide sequence ID" value="NC_008751.1"/>
</dbReference>
<evidence type="ECO:0000313" key="2">
    <source>
        <dbReference type="Proteomes" id="UP000009173"/>
    </source>
</evidence>
<dbReference type="EMBL" id="CP000527">
    <property type="protein sequence ID" value="ABM29622.1"/>
    <property type="molecule type" value="Genomic_DNA"/>
</dbReference>
<organism evidence="1 2">
    <name type="scientific">Nitratidesulfovibrio vulgaris (strain DP4)</name>
    <name type="common">Desulfovibrio vulgaris</name>
    <dbReference type="NCBI Taxonomy" id="391774"/>
    <lineage>
        <taxon>Bacteria</taxon>
        <taxon>Pseudomonadati</taxon>
        <taxon>Thermodesulfobacteriota</taxon>
        <taxon>Desulfovibrionia</taxon>
        <taxon>Desulfovibrionales</taxon>
        <taxon>Desulfovibrionaceae</taxon>
        <taxon>Nitratidesulfovibrio</taxon>
    </lineage>
</organism>
<accession>A0A0H3ABC7</accession>
<dbReference type="AlphaFoldDB" id="A0A0H3ABC7"/>
<evidence type="ECO:0000313" key="1">
    <source>
        <dbReference type="EMBL" id="ABM29622.1"/>
    </source>
</evidence>
<dbReference type="Proteomes" id="UP000009173">
    <property type="component" value="Chromosome"/>
</dbReference>
<protein>
    <submittedName>
        <fullName evidence="1">Uncharacterized protein</fullName>
    </submittedName>
</protein>
<gene>
    <name evidence="1" type="ordered locus">Dvul_2610</name>
</gene>
<reference evidence="2" key="1">
    <citation type="journal article" date="2009" name="Environ. Microbiol.">
        <title>Contribution of mobile genetic elements to Desulfovibrio vulgaris genome plasticity.</title>
        <authorList>
            <person name="Walker C.B."/>
            <person name="Stolyar S."/>
            <person name="Chivian D."/>
            <person name="Pinel N."/>
            <person name="Gabster J.A."/>
            <person name="Dehal P.S."/>
            <person name="He Z."/>
            <person name="Yang Z.K."/>
            <person name="Yen H.C."/>
            <person name="Zhou J."/>
            <person name="Wall J.D."/>
            <person name="Hazen T.C."/>
            <person name="Arkin A.P."/>
            <person name="Stahl D.A."/>
        </authorList>
    </citation>
    <scope>NUCLEOTIDE SEQUENCE [LARGE SCALE GENOMIC DNA]</scope>
    <source>
        <strain evidence="2">DP4</strain>
    </source>
</reference>